<evidence type="ECO:0000313" key="4">
    <source>
        <dbReference type="Proteomes" id="UP000198804"/>
    </source>
</evidence>
<evidence type="ECO:0000259" key="2">
    <source>
        <dbReference type="Pfam" id="PF00149"/>
    </source>
</evidence>
<dbReference type="Gene3D" id="3.60.21.10">
    <property type="match status" value="1"/>
</dbReference>
<sequence>MPHGPAPPEPRPASRVEPVATARLTGPTGHVLVMNGTDGAKGAHAPFVFAHIGDLHLEQPHDPNATDLRTCLAEVAGLHANGLIDFAYLPGDLAENGKAAEYAILAQALAAHPELPVRPIAGDHDRQHGTMTDFGAFFAKVAGSRRGGGHNAVPNPLKRLNGPQTIDQYYYAETLNGVRCLFLDMVSAGYGQEGFGLDFRLGPPQRAWLEGQLKAAVDQGQPLAVFTHTYPEDLSDREERAELAGLIRGSGVCLVEMGHTHYNELAHDGRTLYAAARSVGQNEDGSVGYAVAAIDGDVVSWRFKPLDRALPFVMITSPADRRLATEPLPSQHIEVRALVLSNQPQSAWCCDVRIDDGPAQRMVPNGPRTVHARVHWPEGARRLSVTVTDGTTHPRKPGRLLTDTDTIEPVGRTFVRPLPQVRPGSDAGRVEAWPEKGVRGDQLGPNRVGRHW</sequence>
<dbReference type="Pfam" id="PF00149">
    <property type="entry name" value="Metallophos"/>
    <property type="match status" value="1"/>
</dbReference>
<dbReference type="InterPro" id="IPR029052">
    <property type="entry name" value="Metallo-depent_PP-like"/>
</dbReference>
<dbReference type="Proteomes" id="UP000198804">
    <property type="component" value="Unassembled WGS sequence"/>
</dbReference>
<feature type="compositionally biased region" description="Basic and acidic residues" evidence="1">
    <location>
        <begin position="428"/>
        <end position="439"/>
    </location>
</feature>
<dbReference type="InterPro" id="IPR004843">
    <property type="entry name" value="Calcineurin-like_PHP"/>
</dbReference>
<protein>
    <submittedName>
        <fullName evidence="3">3',5'-cyclic AMP phosphodiesterase CpdA</fullName>
    </submittedName>
</protein>
<evidence type="ECO:0000256" key="1">
    <source>
        <dbReference type="SAM" id="MobiDB-lite"/>
    </source>
</evidence>
<reference evidence="4" key="1">
    <citation type="submission" date="2016-10" db="EMBL/GenBank/DDBJ databases">
        <authorList>
            <person name="Varghese N."/>
            <person name="Submissions S."/>
        </authorList>
    </citation>
    <scope>NUCLEOTIDE SEQUENCE [LARGE SCALE GENOMIC DNA]</scope>
    <source>
        <strain evidence="4">CGMCC 1.6474</strain>
    </source>
</reference>
<dbReference type="GO" id="GO:0016787">
    <property type="term" value="F:hydrolase activity"/>
    <property type="evidence" value="ECO:0007669"/>
    <property type="project" value="InterPro"/>
</dbReference>
<feature type="region of interest" description="Disordered" evidence="1">
    <location>
        <begin position="418"/>
        <end position="452"/>
    </location>
</feature>
<dbReference type="PANTHER" id="PTHR43143:SF1">
    <property type="entry name" value="SERINE_THREONINE-PROTEIN PHOSPHATASE CPPED1"/>
    <property type="match status" value="1"/>
</dbReference>
<dbReference type="InterPro" id="IPR051918">
    <property type="entry name" value="STPP_CPPED1"/>
</dbReference>
<keyword evidence="4" id="KW-1185">Reference proteome</keyword>
<gene>
    <name evidence="3" type="ORF">SAMN04488125_1409</name>
</gene>
<feature type="domain" description="Calcineurin-like phosphoesterase" evidence="2">
    <location>
        <begin position="48"/>
        <end position="262"/>
    </location>
</feature>
<dbReference type="AlphaFoldDB" id="A0A1I4MLD9"/>
<proteinExistence type="predicted"/>
<accession>A0A1I4MLD9</accession>
<dbReference type="STRING" id="414703.SAMN04488125_1409"/>
<dbReference type="EMBL" id="FOSV01000040">
    <property type="protein sequence ID" value="SFM04064.1"/>
    <property type="molecule type" value="Genomic_DNA"/>
</dbReference>
<dbReference type="PANTHER" id="PTHR43143">
    <property type="entry name" value="METALLOPHOSPHOESTERASE, CALCINEURIN SUPERFAMILY"/>
    <property type="match status" value="1"/>
</dbReference>
<organism evidence="3 4">
    <name type="scientific">Methylorubrum salsuginis</name>
    <dbReference type="NCBI Taxonomy" id="414703"/>
    <lineage>
        <taxon>Bacteria</taxon>
        <taxon>Pseudomonadati</taxon>
        <taxon>Pseudomonadota</taxon>
        <taxon>Alphaproteobacteria</taxon>
        <taxon>Hyphomicrobiales</taxon>
        <taxon>Methylobacteriaceae</taxon>
        <taxon>Methylorubrum</taxon>
    </lineage>
</organism>
<evidence type="ECO:0000313" key="3">
    <source>
        <dbReference type="EMBL" id="SFM04064.1"/>
    </source>
</evidence>
<dbReference type="SUPFAM" id="SSF56300">
    <property type="entry name" value="Metallo-dependent phosphatases"/>
    <property type="match status" value="1"/>
</dbReference>
<name>A0A1I4MLD9_9HYPH</name>